<dbReference type="PROSITE" id="PS50932">
    <property type="entry name" value="HTH_LACI_2"/>
    <property type="match status" value="1"/>
</dbReference>
<dbReference type="SUPFAM" id="SSF53822">
    <property type="entry name" value="Periplasmic binding protein-like I"/>
    <property type="match status" value="1"/>
</dbReference>
<dbReference type="Pfam" id="PF13377">
    <property type="entry name" value="Peripla_BP_3"/>
    <property type="match status" value="1"/>
</dbReference>
<evidence type="ECO:0000313" key="5">
    <source>
        <dbReference type="EMBL" id="MDA7415267.1"/>
    </source>
</evidence>
<dbReference type="Proteomes" id="UP001212602">
    <property type="component" value="Unassembled WGS sequence"/>
</dbReference>
<evidence type="ECO:0000313" key="6">
    <source>
        <dbReference type="Proteomes" id="UP001212602"/>
    </source>
</evidence>
<reference evidence="5" key="1">
    <citation type="submission" date="2023-01" db="EMBL/GenBank/DDBJ databases">
        <title>Xenophilus mangrovi sp. nov., isolated from soil of Mangrove nature reserve.</title>
        <authorList>
            <person name="Xu S."/>
            <person name="Liu Z."/>
            <person name="Xu Y."/>
        </authorList>
    </citation>
    <scope>NUCLEOTIDE SEQUENCE</scope>
    <source>
        <strain evidence="5">YW8</strain>
    </source>
</reference>
<dbReference type="CDD" id="cd01392">
    <property type="entry name" value="HTH_LacI"/>
    <property type="match status" value="1"/>
</dbReference>
<evidence type="ECO:0000256" key="2">
    <source>
        <dbReference type="ARBA" id="ARBA00023125"/>
    </source>
</evidence>
<proteinExistence type="predicted"/>
<gene>
    <name evidence="5" type="ORF">PGB34_02715</name>
</gene>
<feature type="domain" description="HTH lacI-type" evidence="4">
    <location>
        <begin position="10"/>
        <end position="64"/>
    </location>
</feature>
<accession>A0AAE3SZI7</accession>
<dbReference type="GO" id="GO:0000976">
    <property type="term" value="F:transcription cis-regulatory region binding"/>
    <property type="evidence" value="ECO:0007669"/>
    <property type="project" value="TreeGrafter"/>
</dbReference>
<sequence length="335" mass="35607">MSIPTANKPFTIQDVARIAGVSAMTVSRALNTPQKVAPDTLARVQQAVAQTHFVPNAMASGLRRSRARLVAALLPTLVGPVFQEMVEALDRSLHDRGYQLMIGQSGYDQAREDDLLRATIQRRPDGIVVTGVVRSEEGRRALRASGIPVVETWELTATPVDMLVGFSHAQIGAAVVDYLHQRGHRHIAMVSADDQRALTRIEAFDAQVASLGLSRIAPAFTRPPSTMGSGRQGLRELLARNPEVTAVFCSSDMLALGASIEARELGLQVPAQLAIVGLGDQGVAADASPPLTTVRIDGTQIGRLAADMVVARAEGGSVSPSVVDLGFSIIQRQSS</sequence>
<organism evidence="5 6">
    <name type="scientific">Xenophilus arseniciresistens</name>
    <dbReference type="NCBI Taxonomy" id="1283306"/>
    <lineage>
        <taxon>Bacteria</taxon>
        <taxon>Pseudomonadati</taxon>
        <taxon>Pseudomonadota</taxon>
        <taxon>Betaproteobacteria</taxon>
        <taxon>Burkholderiales</taxon>
        <taxon>Comamonadaceae</taxon>
        <taxon>Xenophilus</taxon>
    </lineage>
</organism>
<dbReference type="CDD" id="cd01575">
    <property type="entry name" value="PBP1_GntR"/>
    <property type="match status" value="1"/>
</dbReference>
<dbReference type="Pfam" id="PF00356">
    <property type="entry name" value="LacI"/>
    <property type="match status" value="1"/>
</dbReference>
<dbReference type="GO" id="GO:0003700">
    <property type="term" value="F:DNA-binding transcription factor activity"/>
    <property type="evidence" value="ECO:0007669"/>
    <property type="project" value="TreeGrafter"/>
</dbReference>
<dbReference type="Gene3D" id="1.10.260.40">
    <property type="entry name" value="lambda repressor-like DNA-binding domains"/>
    <property type="match status" value="1"/>
</dbReference>
<evidence type="ECO:0000259" key="4">
    <source>
        <dbReference type="PROSITE" id="PS50932"/>
    </source>
</evidence>
<dbReference type="AlphaFoldDB" id="A0AAE3SZI7"/>
<keyword evidence="2 5" id="KW-0238">DNA-binding</keyword>
<dbReference type="PANTHER" id="PTHR30146">
    <property type="entry name" value="LACI-RELATED TRANSCRIPTIONAL REPRESSOR"/>
    <property type="match status" value="1"/>
</dbReference>
<keyword evidence="1" id="KW-0805">Transcription regulation</keyword>
<dbReference type="RefSeq" id="WP_271426527.1">
    <property type="nucleotide sequence ID" value="NZ_JAQIPB010000001.1"/>
</dbReference>
<protein>
    <submittedName>
        <fullName evidence="5">LacI family DNA-binding transcriptional regulator</fullName>
    </submittedName>
</protein>
<dbReference type="InterPro" id="IPR010982">
    <property type="entry name" value="Lambda_DNA-bd_dom_sf"/>
</dbReference>
<evidence type="ECO:0000256" key="3">
    <source>
        <dbReference type="ARBA" id="ARBA00023163"/>
    </source>
</evidence>
<keyword evidence="3" id="KW-0804">Transcription</keyword>
<dbReference type="InterPro" id="IPR000843">
    <property type="entry name" value="HTH_LacI"/>
</dbReference>
<dbReference type="Gene3D" id="3.40.50.2300">
    <property type="match status" value="2"/>
</dbReference>
<comment type="caution">
    <text evidence="5">The sequence shown here is derived from an EMBL/GenBank/DDBJ whole genome shotgun (WGS) entry which is preliminary data.</text>
</comment>
<dbReference type="SUPFAM" id="SSF47413">
    <property type="entry name" value="lambda repressor-like DNA-binding domains"/>
    <property type="match status" value="1"/>
</dbReference>
<name>A0AAE3SZI7_9BURK</name>
<dbReference type="PRINTS" id="PR00036">
    <property type="entry name" value="HTHLACI"/>
</dbReference>
<dbReference type="EMBL" id="JAQIPB010000001">
    <property type="protein sequence ID" value="MDA7415267.1"/>
    <property type="molecule type" value="Genomic_DNA"/>
</dbReference>
<dbReference type="SMART" id="SM00354">
    <property type="entry name" value="HTH_LACI"/>
    <property type="match status" value="1"/>
</dbReference>
<dbReference type="PROSITE" id="PS00356">
    <property type="entry name" value="HTH_LACI_1"/>
    <property type="match status" value="1"/>
</dbReference>
<evidence type="ECO:0000256" key="1">
    <source>
        <dbReference type="ARBA" id="ARBA00023015"/>
    </source>
</evidence>
<dbReference type="InterPro" id="IPR046335">
    <property type="entry name" value="LacI/GalR-like_sensor"/>
</dbReference>
<dbReference type="InterPro" id="IPR028082">
    <property type="entry name" value="Peripla_BP_I"/>
</dbReference>
<dbReference type="PANTHER" id="PTHR30146:SF33">
    <property type="entry name" value="TRANSCRIPTIONAL REGULATOR"/>
    <property type="match status" value="1"/>
</dbReference>
<keyword evidence="6" id="KW-1185">Reference proteome</keyword>